<name>A0A6A5C2N5_NAEFO</name>
<accession>A0A6A5C2N5</accession>
<feature type="transmembrane region" description="Helical" evidence="2">
    <location>
        <begin position="397"/>
        <end position="416"/>
    </location>
</feature>
<protein>
    <submittedName>
        <fullName evidence="3">Uncharacterized protein</fullName>
    </submittedName>
</protein>
<feature type="transmembrane region" description="Helical" evidence="2">
    <location>
        <begin position="47"/>
        <end position="73"/>
    </location>
</feature>
<gene>
    <name evidence="3" type="ORF">FDP41_013372</name>
</gene>
<keyword evidence="2" id="KW-0812">Transmembrane</keyword>
<dbReference type="RefSeq" id="XP_044564871.1">
    <property type="nucleotide sequence ID" value="XM_044703995.1"/>
</dbReference>
<feature type="transmembrane region" description="Helical" evidence="2">
    <location>
        <begin position="223"/>
        <end position="248"/>
    </location>
</feature>
<feature type="transmembrane region" description="Helical" evidence="2">
    <location>
        <begin position="369"/>
        <end position="390"/>
    </location>
</feature>
<feature type="transmembrane region" description="Helical" evidence="2">
    <location>
        <begin position="277"/>
        <end position="298"/>
    </location>
</feature>
<keyword evidence="2" id="KW-1133">Transmembrane helix</keyword>
<proteinExistence type="predicted"/>
<evidence type="ECO:0000313" key="3">
    <source>
        <dbReference type="EMBL" id="KAF0980158.1"/>
    </source>
</evidence>
<feature type="transmembrane region" description="Helical" evidence="2">
    <location>
        <begin position="441"/>
        <end position="462"/>
    </location>
</feature>
<dbReference type="EMBL" id="VFQX01000019">
    <property type="protein sequence ID" value="KAF0980158.1"/>
    <property type="molecule type" value="Genomic_DNA"/>
</dbReference>
<evidence type="ECO:0000256" key="1">
    <source>
        <dbReference type="SAM" id="MobiDB-lite"/>
    </source>
</evidence>
<dbReference type="VEuPathDB" id="AmoebaDB:NfTy_029420"/>
<dbReference type="GO" id="GO:0016020">
    <property type="term" value="C:membrane"/>
    <property type="evidence" value="ECO:0007669"/>
    <property type="project" value="TreeGrafter"/>
</dbReference>
<dbReference type="Proteomes" id="UP000444721">
    <property type="component" value="Unassembled WGS sequence"/>
</dbReference>
<feature type="transmembrane region" description="Helical" evidence="2">
    <location>
        <begin position="344"/>
        <end position="363"/>
    </location>
</feature>
<reference evidence="3 4" key="1">
    <citation type="journal article" date="2019" name="Sci. Rep.">
        <title>Nanopore sequencing improves the draft genome of the human pathogenic amoeba Naegleria fowleri.</title>
        <authorList>
            <person name="Liechti N."/>
            <person name="Schurch N."/>
            <person name="Bruggmann R."/>
            <person name="Wittwer M."/>
        </authorList>
    </citation>
    <scope>NUCLEOTIDE SEQUENCE [LARGE SCALE GENOMIC DNA]</scope>
    <source>
        <strain evidence="3 4">ATCC 30894</strain>
    </source>
</reference>
<evidence type="ECO:0000256" key="2">
    <source>
        <dbReference type="SAM" id="Phobius"/>
    </source>
</evidence>
<comment type="caution">
    <text evidence="3">The sequence shown here is derived from an EMBL/GenBank/DDBJ whole genome shotgun (WGS) entry which is preliminary data.</text>
</comment>
<organism evidence="3 4">
    <name type="scientific">Naegleria fowleri</name>
    <name type="common">Brain eating amoeba</name>
    <dbReference type="NCBI Taxonomy" id="5763"/>
    <lineage>
        <taxon>Eukaryota</taxon>
        <taxon>Discoba</taxon>
        <taxon>Heterolobosea</taxon>
        <taxon>Tetramitia</taxon>
        <taxon>Eutetramitia</taxon>
        <taxon>Vahlkampfiidae</taxon>
        <taxon>Naegleria</taxon>
    </lineage>
</organism>
<keyword evidence="4" id="KW-1185">Reference proteome</keyword>
<feature type="region of interest" description="Disordered" evidence="1">
    <location>
        <begin position="1"/>
        <end position="21"/>
    </location>
</feature>
<evidence type="ECO:0000313" key="4">
    <source>
        <dbReference type="Proteomes" id="UP000444721"/>
    </source>
</evidence>
<dbReference type="OrthoDB" id="10344022at2759"/>
<dbReference type="VEuPathDB" id="AmoebaDB:FDP41_013372"/>
<dbReference type="GeneID" id="68120587"/>
<sequence>MMNHFLQQPIPSPTIISSSPPSSILITQTQTTTTNHSAEDIALVRGFILTFDICFLLVPLVLTILIPLLYEIFVVRKILEKLKTTFHRRRSRRKTPSMYYSKYGQFEDSIEAFAVEEQDKEDHQRSSLVWRMMCFFGWRNFKNFALSTPLGSDNSLASINENGCFAMYHSTPFQILDRLCSSCSTIRSYSTSEHDPLITDTNVSVKIRSVTPKSVHKYNVSCWISSAILLFIRIGNLTLAIVTAAYIYQFESRGDGSVTDKWLHYTKYLTNNTFNLFLLYSMLVTVYHVALLVLAFIYTRKRRGIGSGNTDTVTFPYVDIMPKWLEKLLNWSGNVVWIISEMNLVASGVVTIGFWTVIIPTGIFPIDRITFIIISAHALTFSGSIIEALCSDFYLKFWHIFIVGLYCPSYLLYVIGLKETNLIRTLPYGDLLDYNKGDTAFLGHLGFLIGFYVIFIVLWLLLTLCKKLITIKCCGIYAFPSHIENRAQAAPAAFNNSKLSNPVEFYQSSFVAAGRVDVASIRHSRSISLSSSIGEDEAEQFTTLPKSYQNNSEVESSGWNAGSHL</sequence>
<dbReference type="AlphaFoldDB" id="A0A6A5C2N5"/>
<dbReference type="PANTHER" id="PTHR12242">
    <property type="entry name" value="OS02G0130600 PROTEIN-RELATED"/>
    <property type="match status" value="1"/>
</dbReference>
<keyword evidence="2" id="KW-0472">Membrane</keyword>
<dbReference type="VEuPathDB" id="AmoebaDB:NF0070720"/>